<dbReference type="Proteomes" id="UP000785613">
    <property type="component" value="Unassembled WGS sequence"/>
</dbReference>
<evidence type="ECO:0000313" key="1">
    <source>
        <dbReference type="EMBL" id="NHZ34954.1"/>
    </source>
</evidence>
<protein>
    <recommendedName>
        <fullName evidence="3">Knr4/Smi1-like domain-containing protein</fullName>
    </recommendedName>
</protein>
<dbReference type="RefSeq" id="WP_167225807.1">
    <property type="nucleotide sequence ID" value="NZ_VUYU01000008.1"/>
</dbReference>
<evidence type="ECO:0000313" key="2">
    <source>
        <dbReference type="Proteomes" id="UP000785613"/>
    </source>
</evidence>
<keyword evidence="2" id="KW-1185">Reference proteome</keyword>
<evidence type="ECO:0008006" key="3">
    <source>
        <dbReference type="Google" id="ProtNLM"/>
    </source>
</evidence>
<name>A0ABX0LU73_9BURK</name>
<accession>A0ABX0LU73</accession>
<gene>
    <name evidence="1" type="ORF">F0185_15375</name>
</gene>
<reference evidence="1 2" key="1">
    <citation type="submission" date="2019-09" db="EMBL/GenBank/DDBJ databases">
        <title>Taxonomy of Antarctic Massilia spp.: description of Massilia rubra sp. nov., Massilia aquatica sp. nov., Massilia mucilaginosa sp. nov., Massilia frigida sp. nov. isolated from streams, lakes and regoliths.</title>
        <authorList>
            <person name="Holochova P."/>
            <person name="Sedlacek I."/>
            <person name="Kralova S."/>
            <person name="Maslanova I."/>
            <person name="Busse H.-J."/>
            <person name="Stankova E."/>
            <person name="Vrbovska V."/>
            <person name="Kovarovic V."/>
            <person name="Bartak M."/>
            <person name="Svec P."/>
            <person name="Pantucek R."/>
        </authorList>
    </citation>
    <scope>NUCLEOTIDE SEQUENCE [LARGE SCALE GENOMIC DNA]</scope>
    <source>
        <strain evidence="1 2">CCM 8692</strain>
    </source>
</reference>
<dbReference type="EMBL" id="VUYU01000008">
    <property type="protein sequence ID" value="NHZ34954.1"/>
    <property type="molecule type" value="Genomic_DNA"/>
</dbReference>
<organism evidence="1 2">
    <name type="scientific">Massilia rubra</name>
    <dbReference type="NCBI Taxonomy" id="2607910"/>
    <lineage>
        <taxon>Bacteria</taxon>
        <taxon>Pseudomonadati</taxon>
        <taxon>Pseudomonadota</taxon>
        <taxon>Betaproteobacteria</taxon>
        <taxon>Burkholderiales</taxon>
        <taxon>Oxalobacteraceae</taxon>
        <taxon>Telluria group</taxon>
        <taxon>Massilia</taxon>
    </lineage>
</organism>
<proteinExistence type="predicted"/>
<sequence>MELDTALKNFASAFAAGENNSGTVQWRPPQAVTEPIPLGAVLGDYYARILLIDRPMVGGTLRLDLFPLDVLESRQHGYRWIRYKGGPVTESPHWNKHWIVIANLDSDAIVVDSSTPAGTVFGTIGSYHCKIADDLASFFQAMAEAMLVEANTYDYEVYDDDCNPLPVFLDEMRAIARRVLGPDGEAGFMEFFFG</sequence>
<comment type="caution">
    <text evidence="1">The sequence shown here is derived from an EMBL/GenBank/DDBJ whole genome shotgun (WGS) entry which is preliminary data.</text>
</comment>